<dbReference type="GO" id="GO:0051539">
    <property type="term" value="F:4 iron, 4 sulfur cluster binding"/>
    <property type="evidence" value="ECO:0007669"/>
    <property type="project" value="UniProtKB-KW"/>
</dbReference>
<evidence type="ECO:0000313" key="19">
    <source>
        <dbReference type="EMBL" id="PIL40216.1"/>
    </source>
</evidence>
<evidence type="ECO:0000256" key="5">
    <source>
        <dbReference type="ARBA" id="ARBA00017322"/>
    </source>
</evidence>
<evidence type="ECO:0000256" key="9">
    <source>
        <dbReference type="ARBA" id="ARBA00022723"/>
    </source>
</evidence>
<protein>
    <recommendedName>
        <fullName evidence="5">Oxygen sensor histidine kinase NreB</fullName>
        <ecNumber evidence="4">2.7.13.3</ecNumber>
    </recommendedName>
    <alternativeName>
        <fullName evidence="15">Nitrogen regulation protein B</fullName>
    </alternativeName>
</protein>
<keyword evidence="16" id="KW-0472">Membrane</keyword>
<comment type="catalytic activity">
    <reaction evidence="1">
        <text>ATP + protein L-histidine = ADP + protein N-phospho-L-histidine.</text>
        <dbReference type="EC" id="2.7.13.3"/>
    </reaction>
</comment>
<dbReference type="Gene3D" id="1.20.5.1930">
    <property type="match status" value="1"/>
</dbReference>
<dbReference type="InterPro" id="IPR036890">
    <property type="entry name" value="HATPase_C_sf"/>
</dbReference>
<evidence type="ECO:0000256" key="2">
    <source>
        <dbReference type="ARBA" id="ARBA00001966"/>
    </source>
</evidence>
<comment type="subcellular location">
    <subcellularLocation>
        <location evidence="3">Cytoplasm</location>
    </subcellularLocation>
</comment>
<keyword evidence="7" id="KW-0963">Cytoplasm</keyword>
<evidence type="ECO:0000256" key="6">
    <source>
        <dbReference type="ARBA" id="ARBA00022485"/>
    </source>
</evidence>
<accession>A0A2G8T2E6</accession>
<keyword evidence="20" id="KW-1185">Reference proteome</keyword>
<evidence type="ECO:0000256" key="15">
    <source>
        <dbReference type="ARBA" id="ARBA00030800"/>
    </source>
</evidence>
<comment type="caution">
    <text evidence="19">The sequence shown here is derived from an EMBL/GenBank/DDBJ whole genome shotgun (WGS) entry which is preliminary data.</text>
</comment>
<evidence type="ECO:0000256" key="17">
    <source>
        <dbReference type="SAM" id="SignalP"/>
    </source>
</evidence>
<feature type="chain" id="PRO_5013641209" description="Oxygen sensor histidine kinase NreB" evidence="17">
    <location>
        <begin position="26"/>
        <end position="318"/>
    </location>
</feature>
<dbReference type="SMART" id="SM00387">
    <property type="entry name" value="HATPase_c"/>
    <property type="match status" value="1"/>
</dbReference>
<dbReference type="EMBL" id="PDOB01000010">
    <property type="protein sequence ID" value="PIL40216.1"/>
    <property type="molecule type" value="Genomic_DNA"/>
</dbReference>
<evidence type="ECO:0000256" key="16">
    <source>
        <dbReference type="SAM" id="Phobius"/>
    </source>
</evidence>
<feature type="domain" description="Histidine kinase" evidence="18">
    <location>
        <begin position="122"/>
        <end position="313"/>
    </location>
</feature>
<keyword evidence="10 19" id="KW-0418">Kinase</keyword>
<keyword evidence="6" id="KW-0004">4Fe-4S</keyword>
<dbReference type="GO" id="GO:0016020">
    <property type="term" value="C:membrane"/>
    <property type="evidence" value="ECO:0007669"/>
    <property type="project" value="InterPro"/>
</dbReference>
<evidence type="ECO:0000256" key="10">
    <source>
        <dbReference type="ARBA" id="ARBA00022777"/>
    </source>
</evidence>
<reference evidence="19 20" key="1">
    <citation type="submission" date="2017-10" db="EMBL/GenBank/DDBJ databases">
        <title>Massilia psychrophilum sp. nov., a novel purple-pigmented bacterium isolated from Tianshan glacier, Xinjiang Municipality, China.</title>
        <authorList>
            <person name="Wang H."/>
        </authorList>
    </citation>
    <scope>NUCLEOTIDE SEQUENCE [LARGE SCALE GENOMIC DNA]</scope>
    <source>
        <strain evidence="19 20">JCM 30813</strain>
    </source>
</reference>
<dbReference type="PANTHER" id="PTHR24421">
    <property type="entry name" value="NITRATE/NITRITE SENSOR PROTEIN NARX-RELATED"/>
    <property type="match status" value="1"/>
</dbReference>
<dbReference type="OrthoDB" id="9782588at2"/>
<feature type="signal peptide" evidence="17">
    <location>
        <begin position="1"/>
        <end position="25"/>
    </location>
</feature>
<evidence type="ECO:0000256" key="1">
    <source>
        <dbReference type="ARBA" id="ARBA00000085"/>
    </source>
</evidence>
<evidence type="ECO:0000256" key="4">
    <source>
        <dbReference type="ARBA" id="ARBA00012438"/>
    </source>
</evidence>
<dbReference type="PRINTS" id="PR00344">
    <property type="entry name" value="BCTRLSENSOR"/>
</dbReference>
<keyword evidence="16" id="KW-1133">Transmembrane helix</keyword>
<dbReference type="EC" id="2.7.13.3" evidence="4"/>
<evidence type="ECO:0000256" key="11">
    <source>
        <dbReference type="ARBA" id="ARBA00023004"/>
    </source>
</evidence>
<gene>
    <name evidence="19" type="ORF">CR103_08495</name>
</gene>
<dbReference type="InterPro" id="IPR004358">
    <property type="entry name" value="Sig_transdc_His_kin-like_C"/>
</dbReference>
<proteinExistence type="predicted"/>
<dbReference type="Proteomes" id="UP000228593">
    <property type="component" value="Unassembled WGS sequence"/>
</dbReference>
<dbReference type="GO" id="GO:0046872">
    <property type="term" value="F:metal ion binding"/>
    <property type="evidence" value="ECO:0007669"/>
    <property type="project" value="UniProtKB-KW"/>
</dbReference>
<evidence type="ECO:0000259" key="18">
    <source>
        <dbReference type="PROSITE" id="PS50109"/>
    </source>
</evidence>
<keyword evidence="8" id="KW-0808">Transferase</keyword>
<evidence type="ECO:0000256" key="14">
    <source>
        <dbReference type="ARBA" id="ARBA00024827"/>
    </source>
</evidence>
<dbReference type="InterPro" id="IPR003594">
    <property type="entry name" value="HATPase_dom"/>
</dbReference>
<evidence type="ECO:0000256" key="3">
    <source>
        <dbReference type="ARBA" id="ARBA00004496"/>
    </source>
</evidence>
<comment type="function">
    <text evidence="14">Member of the two-component regulatory system NreB/NreC involved in the control of dissimilatory nitrate/nitrite reduction in response to oxygen. NreB functions as a direct oxygen sensor histidine kinase which is autophosphorylated, in the absence of oxygen, probably at the conserved histidine residue, and transfers its phosphate group probably to a conserved aspartate residue of NreC. NreB/NreC activates the expression of the nitrate (narGHJI) and nitrite (nir) reductase operons, as well as the putative nitrate transporter gene narT.</text>
</comment>
<keyword evidence="11" id="KW-0408">Iron</keyword>
<dbReference type="GO" id="GO:0046983">
    <property type="term" value="F:protein dimerization activity"/>
    <property type="evidence" value="ECO:0007669"/>
    <property type="project" value="InterPro"/>
</dbReference>
<evidence type="ECO:0000256" key="12">
    <source>
        <dbReference type="ARBA" id="ARBA00023012"/>
    </source>
</evidence>
<dbReference type="RefSeq" id="WP_099915558.1">
    <property type="nucleotide sequence ID" value="NZ_BMHS01000011.1"/>
</dbReference>
<organism evidence="19 20">
    <name type="scientific">Massilia psychrophila</name>
    <dbReference type="NCBI Taxonomy" id="1603353"/>
    <lineage>
        <taxon>Bacteria</taxon>
        <taxon>Pseudomonadati</taxon>
        <taxon>Pseudomonadota</taxon>
        <taxon>Betaproteobacteria</taxon>
        <taxon>Burkholderiales</taxon>
        <taxon>Oxalobacteraceae</taxon>
        <taxon>Telluria group</taxon>
        <taxon>Massilia</taxon>
    </lineage>
</organism>
<keyword evidence="17" id="KW-0732">Signal</keyword>
<keyword evidence="16" id="KW-0812">Transmembrane</keyword>
<evidence type="ECO:0000313" key="20">
    <source>
        <dbReference type="Proteomes" id="UP000228593"/>
    </source>
</evidence>
<dbReference type="InterPro" id="IPR050482">
    <property type="entry name" value="Sensor_HK_TwoCompSys"/>
</dbReference>
<keyword evidence="9" id="KW-0479">Metal-binding</keyword>
<dbReference type="GO" id="GO:0005737">
    <property type="term" value="C:cytoplasm"/>
    <property type="evidence" value="ECO:0007669"/>
    <property type="project" value="UniProtKB-SubCell"/>
</dbReference>
<evidence type="ECO:0000256" key="8">
    <source>
        <dbReference type="ARBA" id="ARBA00022679"/>
    </source>
</evidence>
<name>A0A2G8T2E6_9BURK</name>
<comment type="cofactor">
    <cofactor evidence="2">
        <name>[4Fe-4S] cluster</name>
        <dbReference type="ChEBI" id="CHEBI:49883"/>
    </cofactor>
</comment>
<feature type="transmembrane region" description="Helical" evidence="16">
    <location>
        <begin position="41"/>
        <end position="63"/>
    </location>
</feature>
<evidence type="ECO:0000256" key="7">
    <source>
        <dbReference type="ARBA" id="ARBA00022490"/>
    </source>
</evidence>
<dbReference type="PANTHER" id="PTHR24421:SF59">
    <property type="entry name" value="OXYGEN SENSOR HISTIDINE KINASE NREB"/>
    <property type="match status" value="1"/>
</dbReference>
<dbReference type="Pfam" id="PF07730">
    <property type="entry name" value="HisKA_3"/>
    <property type="match status" value="1"/>
</dbReference>
<keyword evidence="12" id="KW-0902">Two-component regulatory system</keyword>
<dbReference type="PROSITE" id="PS50109">
    <property type="entry name" value="HIS_KIN"/>
    <property type="match status" value="1"/>
</dbReference>
<dbReference type="SUPFAM" id="SSF55874">
    <property type="entry name" value="ATPase domain of HSP90 chaperone/DNA topoisomerase II/histidine kinase"/>
    <property type="match status" value="1"/>
</dbReference>
<dbReference type="InterPro" id="IPR005467">
    <property type="entry name" value="His_kinase_dom"/>
</dbReference>
<keyword evidence="13" id="KW-0411">Iron-sulfur</keyword>
<dbReference type="AlphaFoldDB" id="A0A2G8T2E6"/>
<dbReference type="Pfam" id="PF02518">
    <property type="entry name" value="HATPase_c"/>
    <property type="match status" value="1"/>
</dbReference>
<sequence>MNTAPRRLATTALRFAALAALAALAAVTASGEAGFGHPAIVQPVALIAVPWLLLLGWGFHAWLTRHLRINDRLAYCDSQLGIERHARRLAEHAQLDTHTSLCRLIQQQDHVRENERNRIARDIHDDLGQHLLAFKIELALIQVSTRGAHPQLHQHVGRLLRSADLSIASLRAIINNLRPFALEQGLQAAIETQLAEFSRLNGIRHELDASPGAFDGNRDGAVDTMLFRVLQESLANVVRHAEASEVKVALTRNGDQLTLQVRDNGIGMAGLPQARGCGLAGIADRVAAAGGQFVIDSEPGAGTVLSLSIPAARQVSVH</sequence>
<dbReference type="Gene3D" id="3.30.565.10">
    <property type="entry name" value="Histidine kinase-like ATPase, C-terminal domain"/>
    <property type="match status" value="1"/>
</dbReference>
<dbReference type="CDD" id="cd16917">
    <property type="entry name" value="HATPase_UhpB-NarQ-NarX-like"/>
    <property type="match status" value="1"/>
</dbReference>
<dbReference type="GO" id="GO:0000155">
    <property type="term" value="F:phosphorelay sensor kinase activity"/>
    <property type="evidence" value="ECO:0007669"/>
    <property type="project" value="InterPro"/>
</dbReference>
<evidence type="ECO:0000256" key="13">
    <source>
        <dbReference type="ARBA" id="ARBA00023014"/>
    </source>
</evidence>
<dbReference type="InterPro" id="IPR011712">
    <property type="entry name" value="Sig_transdc_His_kin_sub3_dim/P"/>
</dbReference>